<proteinExistence type="predicted"/>
<dbReference type="AlphaFoldDB" id="A0A5J5GZ26"/>
<dbReference type="GO" id="GO:0016787">
    <property type="term" value="F:hydrolase activity"/>
    <property type="evidence" value="ECO:0007669"/>
    <property type="project" value="UniProtKB-KW"/>
</dbReference>
<evidence type="ECO:0000313" key="1">
    <source>
        <dbReference type="EMBL" id="KAA9012682.1"/>
    </source>
</evidence>
<name>A0A5J5GZ26_9BACI</name>
<evidence type="ECO:0000313" key="2">
    <source>
        <dbReference type="Proteomes" id="UP000326671"/>
    </source>
</evidence>
<comment type="caution">
    <text evidence="1">The sequence shown here is derived from an EMBL/GenBank/DDBJ whole genome shotgun (WGS) entry which is preliminary data.</text>
</comment>
<gene>
    <name evidence="1" type="ORF">F4V44_25355</name>
</gene>
<protein>
    <submittedName>
        <fullName evidence="1">Hydrolase</fullName>
    </submittedName>
</protein>
<reference evidence="1 2" key="1">
    <citation type="submission" date="2019-09" db="EMBL/GenBank/DDBJ databases">
        <title>Whole genome sequences of isolates from the Mars Exploration Rovers.</title>
        <authorList>
            <person name="Seuylemezian A."/>
            <person name="Vaishampayan P."/>
        </authorList>
    </citation>
    <scope>NUCLEOTIDE SEQUENCE [LARGE SCALE GENOMIC DNA]</scope>
    <source>
        <strain evidence="1 2">MER_TA_151</strain>
    </source>
</reference>
<sequence length="107" mass="12481">MIMNEKKTYYIEIASGSISQSATDSPWNFKIEATEEEIRQLREHFDENASASIGNFIRAHIPFREYHNDPENDLQDEKLKAVYQLIHELGDDEAKQHIESMGFLDHI</sequence>
<organism evidence="1 2">
    <name type="scientific">Niallia endozanthoxylica</name>
    <dbReference type="NCBI Taxonomy" id="2036016"/>
    <lineage>
        <taxon>Bacteria</taxon>
        <taxon>Bacillati</taxon>
        <taxon>Bacillota</taxon>
        <taxon>Bacilli</taxon>
        <taxon>Bacillales</taxon>
        <taxon>Bacillaceae</taxon>
        <taxon>Niallia</taxon>
    </lineage>
</organism>
<dbReference type="Proteomes" id="UP000326671">
    <property type="component" value="Unassembled WGS sequence"/>
</dbReference>
<keyword evidence="1" id="KW-0378">Hydrolase</keyword>
<dbReference type="RefSeq" id="WP_150442760.1">
    <property type="nucleotide sequence ID" value="NZ_VYKL01000059.1"/>
</dbReference>
<keyword evidence="2" id="KW-1185">Reference proteome</keyword>
<dbReference type="OrthoDB" id="2706506at2"/>
<accession>A0A5J5GZ26</accession>
<dbReference type="EMBL" id="VYKL01000059">
    <property type="protein sequence ID" value="KAA9012682.1"/>
    <property type="molecule type" value="Genomic_DNA"/>
</dbReference>